<evidence type="ECO:0000256" key="4">
    <source>
        <dbReference type="ARBA" id="ARBA00022475"/>
    </source>
</evidence>
<evidence type="ECO:0000256" key="17">
    <source>
        <dbReference type="ARBA" id="ARBA00040123"/>
    </source>
</evidence>
<evidence type="ECO:0000256" key="3">
    <source>
        <dbReference type="ARBA" id="ARBA00004632"/>
    </source>
</evidence>
<feature type="region of interest" description="Disordered" evidence="24">
    <location>
        <begin position="1"/>
        <end position="24"/>
    </location>
</feature>
<dbReference type="InterPro" id="IPR029069">
    <property type="entry name" value="HotDog_dom_sf"/>
</dbReference>
<comment type="catalytic activity">
    <reaction evidence="21">
        <text>decanoyl-CoA + H2O = decanoate + CoA + H(+)</text>
        <dbReference type="Rhea" id="RHEA:40059"/>
        <dbReference type="ChEBI" id="CHEBI:15377"/>
        <dbReference type="ChEBI" id="CHEBI:15378"/>
        <dbReference type="ChEBI" id="CHEBI:27689"/>
        <dbReference type="ChEBI" id="CHEBI:57287"/>
        <dbReference type="ChEBI" id="CHEBI:61430"/>
    </reaction>
    <physiologicalReaction direction="left-to-right" evidence="21">
        <dbReference type="Rhea" id="RHEA:40060"/>
    </physiologicalReaction>
</comment>
<evidence type="ECO:0000256" key="24">
    <source>
        <dbReference type="SAM" id="MobiDB-lite"/>
    </source>
</evidence>
<comment type="subcellular location">
    <subcellularLocation>
        <location evidence="3">Cell projection</location>
        <location evidence="3">Ruffle membrane</location>
    </subcellularLocation>
    <subcellularLocation>
        <location evidence="2">Cytoplasm</location>
    </subcellularLocation>
    <subcellularLocation>
        <location evidence="1">Membrane</location>
        <topology evidence="1">Peripheral membrane protein</topology>
    </subcellularLocation>
</comment>
<feature type="domain" description="Thioesterase" evidence="25">
    <location>
        <begin position="74"/>
        <end position="140"/>
    </location>
</feature>
<keyword evidence="12" id="KW-0966">Cell projection</keyword>
<reference evidence="26 27" key="1">
    <citation type="journal article" date="2014" name="J. Biotechnol.">
        <title>Complete genome sequence of the actinobacterium Amycolatopsis japonica MG417-CF17(T) (=DSM 44213T) producing (S,S)-N,N'-ethylenediaminedisuccinic acid.</title>
        <authorList>
            <person name="Stegmann E."/>
            <person name="Albersmeier A."/>
            <person name="Spohn M."/>
            <person name="Gert H."/>
            <person name="Weber T."/>
            <person name="Wohlleben W."/>
            <person name="Kalinowski J."/>
            <person name="Ruckert C."/>
        </authorList>
    </citation>
    <scope>NUCLEOTIDE SEQUENCE [LARGE SCALE GENOMIC DNA]</scope>
    <source>
        <strain evidence="27">MG417-CF17 (DSM 44213)</strain>
    </source>
</reference>
<dbReference type="EMBL" id="CP008953">
    <property type="protein sequence ID" value="AIG80332.1"/>
    <property type="molecule type" value="Genomic_DNA"/>
</dbReference>
<dbReference type="Pfam" id="PF03061">
    <property type="entry name" value="4HBT"/>
    <property type="match status" value="1"/>
</dbReference>
<dbReference type="GO" id="GO:0016020">
    <property type="term" value="C:membrane"/>
    <property type="evidence" value="ECO:0007669"/>
    <property type="project" value="UniProtKB-SubCell"/>
</dbReference>
<keyword evidence="8" id="KW-0276">Fatty acid metabolism</keyword>
<evidence type="ECO:0000313" key="27">
    <source>
        <dbReference type="Proteomes" id="UP000028492"/>
    </source>
</evidence>
<keyword evidence="27" id="KW-1185">Reference proteome</keyword>
<evidence type="ECO:0000256" key="15">
    <source>
        <dbReference type="ARBA" id="ARBA00038456"/>
    </source>
</evidence>
<comment type="catalytic activity">
    <reaction evidence="22">
        <text>dodecanoyl-CoA + H2O = dodecanoate + CoA + H(+)</text>
        <dbReference type="Rhea" id="RHEA:30135"/>
        <dbReference type="ChEBI" id="CHEBI:15377"/>
        <dbReference type="ChEBI" id="CHEBI:15378"/>
        <dbReference type="ChEBI" id="CHEBI:18262"/>
        <dbReference type="ChEBI" id="CHEBI:57287"/>
        <dbReference type="ChEBI" id="CHEBI:57375"/>
    </reaction>
    <physiologicalReaction direction="left-to-right" evidence="22">
        <dbReference type="Rhea" id="RHEA:30136"/>
    </physiologicalReaction>
</comment>
<evidence type="ECO:0000256" key="19">
    <source>
        <dbReference type="ARBA" id="ARBA00047588"/>
    </source>
</evidence>
<dbReference type="PANTHER" id="PTHR12418">
    <property type="entry name" value="ACYL-COENZYME A THIOESTERASE THEM4"/>
    <property type="match status" value="1"/>
</dbReference>
<keyword evidence="10" id="KW-0443">Lipid metabolism</keyword>
<evidence type="ECO:0000259" key="25">
    <source>
        <dbReference type="Pfam" id="PF03061"/>
    </source>
</evidence>
<keyword evidence="4" id="KW-1003">Cell membrane</keyword>
<proteinExistence type="inferred from homology"/>
<keyword evidence="11" id="KW-0472">Membrane</keyword>
<evidence type="ECO:0000313" key="26">
    <source>
        <dbReference type="EMBL" id="AIG80332.1"/>
    </source>
</evidence>
<evidence type="ECO:0000256" key="20">
    <source>
        <dbReference type="ARBA" id="ARBA00047734"/>
    </source>
</evidence>
<dbReference type="SUPFAM" id="SSF54637">
    <property type="entry name" value="Thioesterase/thiol ester dehydrase-isomerase"/>
    <property type="match status" value="1"/>
</dbReference>
<keyword evidence="9" id="KW-0809">Transit peptide</keyword>
<gene>
    <name evidence="26" type="ORF">AJAP_37700</name>
</gene>
<keyword evidence="7" id="KW-0378">Hydrolase</keyword>
<dbReference type="GO" id="GO:0016787">
    <property type="term" value="F:hydrolase activity"/>
    <property type="evidence" value="ECO:0007669"/>
    <property type="project" value="UniProtKB-KW"/>
</dbReference>
<comment type="similarity">
    <text evidence="15">Belongs to the THEM4/THEM5 thioesterase family.</text>
</comment>
<evidence type="ECO:0000256" key="1">
    <source>
        <dbReference type="ARBA" id="ARBA00004170"/>
    </source>
</evidence>
<dbReference type="eggNOG" id="COG2050">
    <property type="taxonomic scope" value="Bacteria"/>
</dbReference>
<evidence type="ECO:0000256" key="23">
    <source>
        <dbReference type="ARBA" id="ARBA00048180"/>
    </source>
</evidence>
<dbReference type="InterPro" id="IPR052365">
    <property type="entry name" value="THEM4/THEM5_acyl-CoA_thioest"/>
</dbReference>
<dbReference type="PANTHER" id="PTHR12418:SF19">
    <property type="entry name" value="ACYL-COENZYME A THIOESTERASE THEM4"/>
    <property type="match status" value="1"/>
</dbReference>
<dbReference type="GO" id="GO:0006631">
    <property type="term" value="P:fatty acid metabolic process"/>
    <property type="evidence" value="ECO:0007669"/>
    <property type="project" value="UniProtKB-KW"/>
</dbReference>
<name>A0A075V1G1_9PSEU</name>
<dbReference type="Proteomes" id="UP000028492">
    <property type="component" value="Chromosome"/>
</dbReference>
<evidence type="ECO:0000256" key="12">
    <source>
        <dbReference type="ARBA" id="ARBA00023273"/>
    </source>
</evidence>
<evidence type="ECO:0000256" key="18">
    <source>
        <dbReference type="ARBA" id="ARBA00043210"/>
    </source>
</evidence>
<accession>A0A075V1G1</accession>
<evidence type="ECO:0000256" key="6">
    <source>
        <dbReference type="ARBA" id="ARBA00022703"/>
    </source>
</evidence>
<comment type="catalytic activity">
    <reaction evidence="20">
        <text>hexadecanoyl-CoA + H2O = hexadecanoate + CoA + H(+)</text>
        <dbReference type="Rhea" id="RHEA:16645"/>
        <dbReference type="ChEBI" id="CHEBI:7896"/>
        <dbReference type="ChEBI" id="CHEBI:15377"/>
        <dbReference type="ChEBI" id="CHEBI:15378"/>
        <dbReference type="ChEBI" id="CHEBI:57287"/>
        <dbReference type="ChEBI" id="CHEBI:57379"/>
        <dbReference type="EC" id="3.1.2.2"/>
    </reaction>
    <physiologicalReaction direction="left-to-right" evidence="20">
        <dbReference type="Rhea" id="RHEA:16646"/>
    </physiologicalReaction>
</comment>
<keyword evidence="6" id="KW-0053">Apoptosis</keyword>
<evidence type="ECO:0000256" key="16">
    <source>
        <dbReference type="ARBA" id="ARBA00038848"/>
    </source>
</evidence>
<dbReference type="EC" id="3.1.2.2" evidence="16"/>
<comment type="catalytic activity">
    <reaction evidence="13">
        <text>(5Z,8Z,11Z,14Z)-eicosatetraenoyl-CoA + H2O = (5Z,8Z,11Z,14Z)-eicosatetraenoate + CoA + H(+)</text>
        <dbReference type="Rhea" id="RHEA:40151"/>
        <dbReference type="ChEBI" id="CHEBI:15377"/>
        <dbReference type="ChEBI" id="CHEBI:15378"/>
        <dbReference type="ChEBI" id="CHEBI:32395"/>
        <dbReference type="ChEBI" id="CHEBI:57287"/>
        <dbReference type="ChEBI" id="CHEBI:57368"/>
    </reaction>
    <physiologicalReaction direction="left-to-right" evidence="13">
        <dbReference type="Rhea" id="RHEA:40152"/>
    </physiologicalReaction>
</comment>
<evidence type="ECO:0000256" key="10">
    <source>
        <dbReference type="ARBA" id="ARBA00023098"/>
    </source>
</evidence>
<evidence type="ECO:0000256" key="2">
    <source>
        <dbReference type="ARBA" id="ARBA00004496"/>
    </source>
</evidence>
<dbReference type="RefSeq" id="WP_038520311.1">
    <property type="nucleotide sequence ID" value="NZ_CP008953.1"/>
</dbReference>
<evidence type="ECO:0000256" key="14">
    <source>
        <dbReference type="ARBA" id="ARBA00037002"/>
    </source>
</evidence>
<evidence type="ECO:0000256" key="5">
    <source>
        <dbReference type="ARBA" id="ARBA00022490"/>
    </source>
</evidence>
<organism evidence="26 27">
    <name type="scientific">Amycolatopsis japonica</name>
    <dbReference type="NCBI Taxonomy" id="208439"/>
    <lineage>
        <taxon>Bacteria</taxon>
        <taxon>Bacillati</taxon>
        <taxon>Actinomycetota</taxon>
        <taxon>Actinomycetes</taxon>
        <taxon>Pseudonocardiales</taxon>
        <taxon>Pseudonocardiaceae</taxon>
        <taxon>Amycolatopsis</taxon>
        <taxon>Amycolatopsis japonica group</taxon>
    </lineage>
</organism>
<dbReference type="HOGENOM" id="CLU_089876_6_1_11"/>
<evidence type="ECO:0000256" key="7">
    <source>
        <dbReference type="ARBA" id="ARBA00022801"/>
    </source>
</evidence>
<evidence type="ECO:0000256" key="11">
    <source>
        <dbReference type="ARBA" id="ARBA00023136"/>
    </source>
</evidence>
<evidence type="ECO:0000256" key="21">
    <source>
        <dbReference type="ARBA" id="ARBA00047969"/>
    </source>
</evidence>
<dbReference type="InterPro" id="IPR006683">
    <property type="entry name" value="Thioestr_dom"/>
</dbReference>
<keyword evidence="5" id="KW-0963">Cytoplasm</keyword>
<comment type="catalytic activity">
    <reaction evidence="14">
        <text>(9Z)-octadecenoyl-CoA + H2O = (9Z)-octadecenoate + CoA + H(+)</text>
        <dbReference type="Rhea" id="RHEA:40139"/>
        <dbReference type="ChEBI" id="CHEBI:15377"/>
        <dbReference type="ChEBI" id="CHEBI:15378"/>
        <dbReference type="ChEBI" id="CHEBI:30823"/>
        <dbReference type="ChEBI" id="CHEBI:57287"/>
        <dbReference type="ChEBI" id="CHEBI:57387"/>
    </reaction>
    <physiologicalReaction direction="left-to-right" evidence="14">
        <dbReference type="Rhea" id="RHEA:40140"/>
    </physiologicalReaction>
</comment>
<dbReference type="STRING" id="208439.AJAP_37700"/>
<dbReference type="CDD" id="cd03443">
    <property type="entry name" value="PaaI_thioesterase"/>
    <property type="match status" value="1"/>
</dbReference>
<dbReference type="Gene3D" id="3.10.129.10">
    <property type="entry name" value="Hotdog Thioesterase"/>
    <property type="match status" value="1"/>
</dbReference>
<dbReference type="GO" id="GO:0005737">
    <property type="term" value="C:cytoplasm"/>
    <property type="evidence" value="ECO:0007669"/>
    <property type="project" value="UniProtKB-SubCell"/>
</dbReference>
<sequence>MSRISQPWPPVEVEPATVHPEAPKQGSHLGIHFGECFGCGDEIEAGLHLHSTVGEGTTVYSKFTVTSAHQGAPGLAHGGLLACAFDEALGSTVGNLLRRPAVTGKLETDFLRPVPVGSTLYIATKLDGIAGRKIYVSADGRLDAEDGPVAVRARALFVRVEFEHFSTHGDPEALQKLAAAHEKAKRAREWDINP</sequence>
<protein>
    <recommendedName>
        <fullName evidence="17">Acyl-coenzyme A thioesterase THEM4</fullName>
        <ecNumber evidence="16">3.1.2.2</ecNumber>
    </recommendedName>
    <alternativeName>
        <fullName evidence="18">Thioesterase superfamily member 4</fullName>
    </alternativeName>
</protein>
<evidence type="ECO:0000256" key="13">
    <source>
        <dbReference type="ARBA" id="ARBA00035852"/>
    </source>
</evidence>
<evidence type="ECO:0000256" key="8">
    <source>
        <dbReference type="ARBA" id="ARBA00022832"/>
    </source>
</evidence>
<comment type="catalytic activity">
    <reaction evidence="19">
        <text>octanoyl-CoA + H2O = octanoate + CoA + H(+)</text>
        <dbReference type="Rhea" id="RHEA:30143"/>
        <dbReference type="ChEBI" id="CHEBI:15377"/>
        <dbReference type="ChEBI" id="CHEBI:15378"/>
        <dbReference type="ChEBI" id="CHEBI:25646"/>
        <dbReference type="ChEBI" id="CHEBI:57287"/>
        <dbReference type="ChEBI" id="CHEBI:57386"/>
    </reaction>
    <physiologicalReaction direction="left-to-right" evidence="19">
        <dbReference type="Rhea" id="RHEA:30144"/>
    </physiologicalReaction>
</comment>
<dbReference type="KEGG" id="aja:AJAP_37700"/>
<evidence type="ECO:0000256" key="9">
    <source>
        <dbReference type="ARBA" id="ARBA00022946"/>
    </source>
</evidence>
<comment type="catalytic activity">
    <reaction evidence="23">
        <text>tetradecanoyl-CoA + H2O = tetradecanoate + CoA + H(+)</text>
        <dbReference type="Rhea" id="RHEA:40119"/>
        <dbReference type="ChEBI" id="CHEBI:15377"/>
        <dbReference type="ChEBI" id="CHEBI:15378"/>
        <dbReference type="ChEBI" id="CHEBI:30807"/>
        <dbReference type="ChEBI" id="CHEBI:57287"/>
        <dbReference type="ChEBI" id="CHEBI:57385"/>
    </reaction>
    <physiologicalReaction direction="left-to-right" evidence="23">
        <dbReference type="Rhea" id="RHEA:40120"/>
    </physiologicalReaction>
</comment>
<dbReference type="AlphaFoldDB" id="A0A075V1G1"/>
<evidence type="ECO:0000256" key="22">
    <source>
        <dbReference type="ARBA" id="ARBA00048074"/>
    </source>
</evidence>